<dbReference type="OrthoDB" id="3063237at2759"/>
<feature type="compositionally biased region" description="Basic and acidic residues" evidence="9">
    <location>
        <begin position="246"/>
        <end position="256"/>
    </location>
</feature>
<sequence length="369" mass="40552">MKQKKAKKKSPKERKMSEGTRLCKLACMMTGREPSIEYVSPQASWLWRSISRRPGLPLQKPDELPRDTTGHYRTLQDTTTGHHRPPQDTTRHHSCTRGDHPLKRRLPKQRGAPPPRWKLGPSGDPQYLIYLAASPASLAPRPGVALPIHLGIKDGTGLLLQWSIDWLAESQGVCTEPQWERPHWAPPFRARRCWDAGMLGCCGGARTCTIALVLQWSRPVPNANALAPGEFAGASGALAPCPSSLTDRDTNSHEPNDSPPPSSPNHSSPPPTMSEAYERERQNNARLDELSAKVTALRGVTVDIYDNARSQDVIDNTSDTFSSMSTSIKGSAGRLTRMAASGNQVAILKLAGIVIATFLVLYYGLRMLF</sequence>
<dbReference type="CDD" id="cd15853">
    <property type="entry name" value="SNARE_Bet1"/>
    <property type="match status" value="1"/>
</dbReference>
<evidence type="ECO:0008006" key="13">
    <source>
        <dbReference type="Google" id="ProtNLM"/>
    </source>
</evidence>
<evidence type="ECO:0000256" key="8">
    <source>
        <dbReference type="ARBA" id="ARBA00046280"/>
    </source>
</evidence>
<evidence type="ECO:0000256" key="2">
    <source>
        <dbReference type="ARBA" id="ARBA00022448"/>
    </source>
</evidence>
<feature type="compositionally biased region" description="Basic and acidic residues" evidence="9">
    <location>
        <begin position="85"/>
        <end position="101"/>
    </location>
</feature>
<reference evidence="11" key="1">
    <citation type="submission" date="2020-03" db="EMBL/GenBank/DDBJ databases">
        <title>Draft Genome Sequence of Cylindrodendrum hubeiense.</title>
        <authorList>
            <person name="Buettner E."/>
            <person name="Kellner H."/>
        </authorList>
    </citation>
    <scope>NUCLEOTIDE SEQUENCE</scope>
    <source>
        <strain evidence="11">IHI 201604</strain>
    </source>
</reference>
<evidence type="ECO:0000256" key="9">
    <source>
        <dbReference type="SAM" id="MobiDB-lite"/>
    </source>
</evidence>
<dbReference type="InterPro" id="IPR039899">
    <property type="entry name" value="BET1_SNARE"/>
</dbReference>
<protein>
    <recommendedName>
        <fullName evidence="13">t-SNARE coiled-coil homology domain-containing protein</fullName>
    </recommendedName>
</protein>
<keyword evidence="5 10" id="KW-1133">Transmembrane helix</keyword>
<evidence type="ECO:0000256" key="6">
    <source>
        <dbReference type="ARBA" id="ARBA00023034"/>
    </source>
</evidence>
<dbReference type="PANTHER" id="PTHR12791">
    <property type="entry name" value="GOLGI SNARE BET1-RELATED"/>
    <property type="match status" value="1"/>
</dbReference>
<feature type="region of interest" description="Disordered" evidence="9">
    <location>
        <begin position="238"/>
        <end position="278"/>
    </location>
</feature>
<evidence type="ECO:0000256" key="4">
    <source>
        <dbReference type="ARBA" id="ARBA00022927"/>
    </source>
</evidence>
<keyword evidence="2" id="KW-0813">Transport</keyword>
<dbReference type="SUPFAM" id="SSF58038">
    <property type="entry name" value="SNARE fusion complex"/>
    <property type="match status" value="1"/>
</dbReference>
<feature type="compositionally biased region" description="Pro residues" evidence="9">
    <location>
        <begin position="257"/>
        <end position="272"/>
    </location>
</feature>
<dbReference type="EMBL" id="JAANBB010000200">
    <property type="protein sequence ID" value="KAF7546769.1"/>
    <property type="molecule type" value="Genomic_DNA"/>
</dbReference>
<feature type="region of interest" description="Disordered" evidence="9">
    <location>
        <begin position="54"/>
        <end position="120"/>
    </location>
</feature>
<evidence type="ECO:0000256" key="7">
    <source>
        <dbReference type="ARBA" id="ARBA00023136"/>
    </source>
</evidence>
<evidence type="ECO:0000313" key="12">
    <source>
        <dbReference type="Proteomes" id="UP000722485"/>
    </source>
</evidence>
<comment type="subcellular location">
    <subcellularLocation>
        <location evidence="8">Endomembrane system</location>
        <topology evidence="8">Single-pass type IV membrane protein</topology>
    </subcellularLocation>
    <subcellularLocation>
        <location evidence="1">Golgi apparatus membrane</location>
    </subcellularLocation>
</comment>
<comment type="caution">
    <text evidence="11">The sequence shown here is derived from an EMBL/GenBank/DDBJ whole genome shotgun (WGS) entry which is preliminary data.</text>
</comment>
<feature type="compositionally biased region" description="Basic and acidic residues" evidence="9">
    <location>
        <begin position="60"/>
        <end position="70"/>
    </location>
</feature>
<organism evidence="11 12">
    <name type="scientific">Cylindrodendrum hubeiense</name>
    <dbReference type="NCBI Taxonomy" id="595255"/>
    <lineage>
        <taxon>Eukaryota</taxon>
        <taxon>Fungi</taxon>
        <taxon>Dikarya</taxon>
        <taxon>Ascomycota</taxon>
        <taxon>Pezizomycotina</taxon>
        <taxon>Sordariomycetes</taxon>
        <taxon>Hypocreomycetidae</taxon>
        <taxon>Hypocreales</taxon>
        <taxon>Nectriaceae</taxon>
        <taxon>Cylindrodendrum</taxon>
    </lineage>
</organism>
<dbReference type="GO" id="GO:0015031">
    <property type="term" value="P:protein transport"/>
    <property type="evidence" value="ECO:0007669"/>
    <property type="project" value="UniProtKB-KW"/>
</dbReference>
<name>A0A9P5LEY6_9HYPO</name>
<gene>
    <name evidence="11" type="ORF">G7Z17_g8202</name>
</gene>
<evidence type="ECO:0000256" key="3">
    <source>
        <dbReference type="ARBA" id="ARBA00022692"/>
    </source>
</evidence>
<evidence type="ECO:0000313" key="11">
    <source>
        <dbReference type="EMBL" id="KAF7546769.1"/>
    </source>
</evidence>
<keyword evidence="6" id="KW-0333">Golgi apparatus</keyword>
<evidence type="ECO:0000256" key="1">
    <source>
        <dbReference type="ARBA" id="ARBA00004394"/>
    </source>
</evidence>
<dbReference type="AlphaFoldDB" id="A0A9P5LEY6"/>
<dbReference type="GO" id="GO:0000139">
    <property type="term" value="C:Golgi membrane"/>
    <property type="evidence" value="ECO:0007669"/>
    <property type="project" value="UniProtKB-SubCell"/>
</dbReference>
<evidence type="ECO:0000256" key="5">
    <source>
        <dbReference type="ARBA" id="ARBA00022989"/>
    </source>
</evidence>
<dbReference type="Proteomes" id="UP000722485">
    <property type="component" value="Unassembled WGS sequence"/>
</dbReference>
<proteinExistence type="predicted"/>
<keyword evidence="3 10" id="KW-0812">Transmembrane</keyword>
<evidence type="ECO:0000256" key="10">
    <source>
        <dbReference type="SAM" id="Phobius"/>
    </source>
</evidence>
<keyword evidence="4" id="KW-0653">Protein transport</keyword>
<feature type="transmembrane region" description="Helical" evidence="10">
    <location>
        <begin position="346"/>
        <end position="365"/>
    </location>
</feature>
<keyword evidence="7 10" id="KW-0472">Membrane</keyword>
<accession>A0A9P5LEY6</accession>
<keyword evidence="12" id="KW-1185">Reference proteome</keyword>